<dbReference type="AlphaFoldDB" id="G0MJ73"/>
<dbReference type="Pfam" id="PF03380">
    <property type="entry name" value="DUF282"/>
    <property type="match status" value="1"/>
</dbReference>
<evidence type="ECO:0000256" key="1">
    <source>
        <dbReference type="SAM" id="SignalP"/>
    </source>
</evidence>
<protein>
    <submittedName>
        <fullName evidence="2">Uncharacterized protein</fullName>
    </submittedName>
</protein>
<reference evidence="3" key="1">
    <citation type="submission" date="2011-07" db="EMBL/GenBank/DDBJ databases">
        <authorList>
            <consortium name="Caenorhabditis brenneri Sequencing and Analysis Consortium"/>
            <person name="Wilson R.K."/>
        </authorList>
    </citation>
    <scope>NUCLEOTIDE SEQUENCE [LARGE SCALE GENOMIC DNA]</scope>
    <source>
        <strain evidence="3">PB2801</strain>
    </source>
</reference>
<dbReference type="InterPro" id="IPR005044">
    <property type="entry name" value="DUF282_CAE_spp"/>
</dbReference>
<dbReference type="OMA" id="VDPFPCK"/>
<dbReference type="PANTHER" id="PTHR47921">
    <property type="entry name" value="PROTEIN CBG14847-RELATED"/>
    <property type="match status" value="1"/>
</dbReference>
<evidence type="ECO:0000313" key="2">
    <source>
        <dbReference type="EMBL" id="EGT32387.1"/>
    </source>
</evidence>
<dbReference type="Proteomes" id="UP000008068">
    <property type="component" value="Unassembled WGS sequence"/>
</dbReference>
<keyword evidence="1" id="KW-0732">Signal</keyword>
<evidence type="ECO:0000313" key="3">
    <source>
        <dbReference type="Proteomes" id="UP000008068"/>
    </source>
</evidence>
<sequence>MLFVVFFAIFITVDSCVPTQNIVTTTTTTTTADPFPCNVCSKIYDTTCQGFGVPSTTNWCTEADAVPITYNLGVVSEVSGWGVTCHTWVTCPAGTEGRFFFTGSPGYLSGDPGPVLAFCAESGMDVGVWQYYYTEPYPDLMNIKCQSV</sequence>
<gene>
    <name evidence="2" type="ORF">CAEBREN_17323</name>
</gene>
<organism evidence="3">
    <name type="scientific">Caenorhabditis brenneri</name>
    <name type="common">Nematode worm</name>
    <dbReference type="NCBI Taxonomy" id="135651"/>
    <lineage>
        <taxon>Eukaryota</taxon>
        <taxon>Metazoa</taxon>
        <taxon>Ecdysozoa</taxon>
        <taxon>Nematoda</taxon>
        <taxon>Chromadorea</taxon>
        <taxon>Rhabditida</taxon>
        <taxon>Rhabditina</taxon>
        <taxon>Rhabditomorpha</taxon>
        <taxon>Rhabditoidea</taxon>
        <taxon>Rhabditidae</taxon>
        <taxon>Peloderinae</taxon>
        <taxon>Caenorhabditis</taxon>
    </lineage>
</organism>
<accession>G0MJ73</accession>
<name>G0MJ73_CAEBE</name>
<keyword evidence="3" id="KW-1185">Reference proteome</keyword>
<dbReference type="EMBL" id="GL379797">
    <property type="protein sequence ID" value="EGT32387.1"/>
    <property type="molecule type" value="Genomic_DNA"/>
</dbReference>
<dbReference type="InParanoid" id="G0MJ73"/>
<proteinExistence type="predicted"/>
<feature type="signal peptide" evidence="1">
    <location>
        <begin position="1"/>
        <end position="15"/>
    </location>
</feature>
<dbReference type="HOGENOM" id="CLU_077488_1_0_1"/>
<feature type="chain" id="PRO_5013039655" evidence="1">
    <location>
        <begin position="16"/>
        <end position="148"/>
    </location>
</feature>